<protein>
    <submittedName>
        <fullName evidence="1">Uncharacterized protein</fullName>
    </submittedName>
</protein>
<dbReference type="AlphaFoldDB" id="X0Z5B5"/>
<reference evidence="1" key="1">
    <citation type="journal article" date="2014" name="Front. Microbiol.">
        <title>High frequency of phylogenetically diverse reductive dehalogenase-homologous genes in deep subseafloor sedimentary metagenomes.</title>
        <authorList>
            <person name="Kawai M."/>
            <person name="Futagami T."/>
            <person name="Toyoda A."/>
            <person name="Takaki Y."/>
            <person name="Nishi S."/>
            <person name="Hori S."/>
            <person name="Arai W."/>
            <person name="Tsubouchi T."/>
            <person name="Morono Y."/>
            <person name="Uchiyama I."/>
            <person name="Ito T."/>
            <person name="Fujiyama A."/>
            <person name="Inagaki F."/>
            <person name="Takami H."/>
        </authorList>
    </citation>
    <scope>NUCLEOTIDE SEQUENCE</scope>
    <source>
        <strain evidence="1">Expedition CK06-06</strain>
    </source>
</reference>
<accession>X0Z5B5</accession>
<evidence type="ECO:0000313" key="1">
    <source>
        <dbReference type="EMBL" id="GAG64294.1"/>
    </source>
</evidence>
<sequence>MVDQAARPTKKEKYTAVAEYAMLPENAPPGYVVKVILARGGLYSTIKKLTK</sequence>
<organism evidence="1">
    <name type="scientific">marine sediment metagenome</name>
    <dbReference type="NCBI Taxonomy" id="412755"/>
    <lineage>
        <taxon>unclassified sequences</taxon>
        <taxon>metagenomes</taxon>
        <taxon>ecological metagenomes</taxon>
    </lineage>
</organism>
<gene>
    <name evidence="1" type="ORF">S01H4_07756</name>
</gene>
<name>X0Z5B5_9ZZZZ</name>
<dbReference type="EMBL" id="BART01002577">
    <property type="protein sequence ID" value="GAG64294.1"/>
    <property type="molecule type" value="Genomic_DNA"/>
</dbReference>
<comment type="caution">
    <text evidence="1">The sequence shown here is derived from an EMBL/GenBank/DDBJ whole genome shotgun (WGS) entry which is preliminary data.</text>
</comment>
<proteinExistence type="predicted"/>